<dbReference type="KEGG" id="cari:FNU76_20175"/>
<sequence>MHTTILCQNYNSVSTTLYENMADLLEQGESYILHLEDENREYLIQKADNGSFSSTRYLENESSIRKSKAGNFFAGVYDFFSRGFSGNTCAHKLAHRFDTLKDANTLKDAKQVVDACLGDAQKKRDRKPPEWLIRIEASAAVPLVTNDNQSSTPGFAEKFQTGTLATSIHYTTGSTFRNPKPDASQAARKTHSADCVLGGKNKNNYPMAVILDGCGVTAQHAEVEYIGTFAMIILNHVIQFCEGKNRTPAEIKQLVVEPAFERVNALLEGAIASTASFSAVGFYNQAAKKGEAPEIHAVGFGTGDTIAIIQGERTKTLLEAKNLCIYDEKTLQPVFRPLPFPATRDAFSGLKRGEEKLSLAVVAKELLSFNDIKMEEGDLKLTLATDGLFTKEHPERSTKKNGSTLVTTHKQIPLPENANFSTSKAAEFADNLTNEQFLRNRKAEVMECVGDDLTVLSIDIPK</sequence>
<dbReference type="RefSeq" id="WP_144279870.1">
    <property type="nucleotide sequence ID" value="NZ_CP041730.1"/>
</dbReference>
<dbReference type="EMBL" id="CP041730">
    <property type="protein sequence ID" value="QDQ28487.1"/>
    <property type="molecule type" value="Genomic_DNA"/>
</dbReference>
<organism evidence="1 2">
    <name type="scientific">Chitinimonas arctica</name>
    <dbReference type="NCBI Taxonomy" id="2594795"/>
    <lineage>
        <taxon>Bacteria</taxon>
        <taxon>Pseudomonadati</taxon>
        <taxon>Pseudomonadota</taxon>
        <taxon>Betaproteobacteria</taxon>
        <taxon>Neisseriales</taxon>
        <taxon>Chitinibacteraceae</taxon>
        <taxon>Chitinimonas</taxon>
    </lineage>
</organism>
<dbReference type="AlphaFoldDB" id="A0A516SK03"/>
<evidence type="ECO:0000313" key="2">
    <source>
        <dbReference type="Proteomes" id="UP000317550"/>
    </source>
</evidence>
<evidence type="ECO:0000313" key="1">
    <source>
        <dbReference type="EMBL" id="QDQ28487.1"/>
    </source>
</evidence>
<accession>A0A516SK03</accession>
<gene>
    <name evidence="1" type="ORF">FNU76_20175</name>
</gene>
<reference evidence="2" key="1">
    <citation type="submission" date="2019-07" db="EMBL/GenBank/DDBJ databases">
        <title>Chitinimonas sp. nov., isolated from Ny-Alesund, arctica soil.</title>
        <authorList>
            <person name="Xu Q."/>
            <person name="Peng F."/>
        </authorList>
    </citation>
    <scope>NUCLEOTIDE SEQUENCE [LARGE SCALE GENOMIC DNA]</scope>
    <source>
        <strain evidence="2">R3-44</strain>
    </source>
</reference>
<keyword evidence="2" id="KW-1185">Reference proteome</keyword>
<protein>
    <recommendedName>
        <fullName evidence="3">PPM-type phosphatase domain-containing protein</fullName>
    </recommendedName>
</protein>
<dbReference type="Proteomes" id="UP000317550">
    <property type="component" value="Chromosome"/>
</dbReference>
<proteinExistence type="predicted"/>
<name>A0A516SK03_9NEIS</name>
<evidence type="ECO:0008006" key="3">
    <source>
        <dbReference type="Google" id="ProtNLM"/>
    </source>
</evidence>